<dbReference type="Pfam" id="PF07348">
    <property type="entry name" value="Syd"/>
    <property type="match status" value="1"/>
</dbReference>
<dbReference type="InterPro" id="IPR009948">
    <property type="entry name" value="Syd"/>
</dbReference>
<dbReference type="EMBL" id="SWCJ01000026">
    <property type="protein sequence ID" value="TKB49595.1"/>
    <property type="molecule type" value="Genomic_DNA"/>
</dbReference>
<keyword evidence="1" id="KW-1003">Cell membrane</keyword>
<evidence type="ECO:0000313" key="5">
    <source>
        <dbReference type="Proteomes" id="UP000305675"/>
    </source>
</evidence>
<gene>
    <name evidence="4" type="ORF">FCL42_20330</name>
</gene>
<dbReference type="CDD" id="cd16323">
    <property type="entry name" value="Syd"/>
    <property type="match status" value="1"/>
</dbReference>
<protein>
    <submittedName>
        <fullName evidence="4">SecY-interacting protein</fullName>
    </submittedName>
</protein>
<evidence type="ECO:0000256" key="2">
    <source>
        <dbReference type="ARBA" id="ARBA00022519"/>
    </source>
</evidence>
<comment type="caution">
    <text evidence="4">The sequence shown here is derived from an EMBL/GenBank/DDBJ whole genome shotgun (WGS) entry which is preliminary data.</text>
</comment>
<organism evidence="4 5">
    <name type="scientific">Ferrimonas aestuarii</name>
    <dbReference type="NCBI Taxonomy" id="2569539"/>
    <lineage>
        <taxon>Bacteria</taxon>
        <taxon>Pseudomonadati</taxon>
        <taxon>Pseudomonadota</taxon>
        <taxon>Gammaproteobacteria</taxon>
        <taxon>Alteromonadales</taxon>
        <taxon>Ferrimonadaceae</taxon>
        <taxon>Ferrimonas</taxon>
    </lineage>
</organism>
<name>A0A4U1BEV1_9GAMM</name>
<proteinExistence type="predicted"/>
<keyword evidence="5" id="KW-1185">Reference proteome</keyword>
<dbReference type="GO" id="GO:0009898">
    <property type="term" value="C:cytoplasmic side of plasma membrane"/>
    <property type="evidence" value="ECO:0007669"/>
    <property type="project" value="InterPro"/>
</dbReference>
<keyword evidence="3" id="KW-0472">Membrane</keyword>
<evidence type="ECO:0000313" key="4">
    <source>
        <dbReference type="EMBL" id="TKB49595.1"/>
    </source>
</evidence>
<evidence type="ECO:0000256" key="1">
    <source>
        <dbReference type="ARBA" id="ARBA00022475"/>
    </source>
</evidence>
<dbReference type="Proteomes" id="UP000305675">
    <property type="component" value="Unassembled WGS sequence"/>
</dbReference>
<sequence>MQNKAYCNLSQWIIMNPQSLLDFHARFHQAWHNSHQCDAIAPREEASPAASGEHQLGSHWQLHARSEVASFDNLSKALELEVNPELSQFYGRFYGGNMAFAADFGSGELLQAWNEDDFGFLQENLIGHAMMKKKLKQPPTWFLAPMEDSDAILVLDNSDATVWLEVPGKEPHQKVADSLDALLSAIEPKVLMPEPMPASVPQPGLWQRLKTMGRHLLGKS</sequence>
<reference evidence="4 5" key="1">
    <citation type="submission" date="2019-04" db="EMBL/GenBank/DDBJ databases">
        <authorList>
            <person name="Hwang J.C."/>
        </authorList>
    </citation>
    <scope>NUCLEOTIDE SEQUENCE [LARGE SCALE GENOMIC DNA]</scope>
    <source>
        <strain evidence="4 5">IMCC35002</strain>
    </source>
</reference>
<accession>A0A4U1BEV1</accession>
<keyword evidence="2" id="KW-0997">Cell inner membrane</keyword>
<dbReference type="OrthoDB" id="5599437at2"/>
<evidence type="ECO:0000256" key="3">
    <source>
        <dbReference type="ARBA" id="ARBA00023136"/>
    </source>
</evidence>
<dbReference type="AlphaFoldDB" id="A0A4U1BEV1"/>
<dbReference type="NCBIfam" id="NF003439">
    <property type="entry name" value="PRK04968.1"/>
    <property type="match status" value="1"/>
</dbReference>
<dbReference type="Gene3D" id="3.40.1580.20">
    <property type="entry name" value="Syd protein"/>
    <property type="match status" value="1"/>
</dbReference>
<dbReference type="InterPro" id="IPR038228">
    <property type="entry name" value="Syd_sf"/>
</dbReference>